<dbReference type="GO" id="GO:0008615">
    <property type="term" value="P:pyridoxine biosynthetic process"/>
    <property type="evidence" value="ECO:0007669"/>
    <property type="project" value="InterPro"/>
</dbReference>
<dbReference type="PANTHER" id="PTHR10851:SF0">
    <property type="entry name" value="PYRIDOXINE-5'-PHOSPHATE OXIDASE"/>
    <property type="match status" value="1"/>
</dbReference>
<dbReference type="GO" id="GO:0010181">
    <property type="term" value="F:FMN binding"/>
    <property type="evidence" value="ECO:0007669"/>
    <property type="project" value="InterPro"/>
</dbReference>
<gene>
    <name evidence="6" type="ORF">SAMN04489809_0553</name>
</gene>
<dbReference type="GeneID" id="36300169"/>
<dbReference type="GO" id="GO:0004733">
    <property type="term" value="F:pyridoxamine phosphate oxidase activity"/>
    <property type="evidence" value="ECO:0007669"/>
    <property type="project" value="InterPro"/>
</dbReference>
<organism evidence="6 7">
    <name type="scientific">Microbacterium paraoxydans</name>
    <dbReference type="NCBI Taxonomy" id="199592"/>
    <lineage>
        <taxon>Bacteria</taxon>
        <taxon>Bacillati</taxon>
        <taxon>Actinomycetota</taxon>
        <taxon>Actinomycetes</taxon>
        <taxon>Micrococcales</taxon>
        <taxon>Microbacteriaceae</taxon>
        <taxon>Microbacterium</taxon>
    </lineage>
</organism>
<dbReference type="eggNOG" id="COG0259">
    <property type="taxonomic scope" value="Bacteria"/>
</dbReference>
<evidence type="ECO:0000256" key="4">
    <source>
        <dbReference type="ARBA" id="ARBA00023002"/>
    </source>
</evidence>
<evidence type="ECO:0000256" key="2">
    <source>
        <dbReference type="ARBA" id="ARBA00022630"/>
    </source>
</evidence>
<keyword evidence="2" id="KW-0285">Flavoprotein</keyword>
<reference evidence="6 7" key="1">
    <citation type="submission" date="2016-10" db="EMBL/GenBank/DDBJ databases">
        <authorList>
            <person name="de Groot N.N."/>
        </authorList>
    </citation>
    <scope>NUCLEOTIDE SEQUENCE [LARGE SCALE GENOMIC DNA]</scope>
    <source>
        <strain evidence="6 7">DSM 15019</strain>
    </source>
</reference>
<sequence length="210" mass="22598">MAAHPILPPSELATWLRAQPTLTGTAPPLHLDDLPDDPVLLFREWLREAAAAGVPEPHAATLATVDADGIPDARTLILKDVDARGWAFAGARSSRKAAQLGARPAAALNLWWQPQRRAVRVRGTVEEASATESDADLAARSESARGGLQPGDWVLWRVVPTRVEFWQGASDRNHTRIVYRRVDGRWQLAAPAPVSAPAPSSAAVPGSLVR</sequence>
<dbReference type="AlphaFoldDB" id="A0A1H1MKW9"/>
<feature type="domain" description="Pyridoxamine 5'-phosphate oxidase N-terminal" evidence="5">
    <location>
        <begin position="47"/>
        <end position="166"/>
    </location>
</feature>
<dbReference type="Proteomes" id="UP000182126">
    <property type="component" value="Chromosome I"/>
</dbReference>
<accession>A0A1H1MKW9</accession>
<protein>
    <submittedName>
        <fullName evidence="6">Pyridoxamine 5'-phosphate oxidase</fullName>
    </submittedName>
</protein>
<dbReference type="InterPro" id="IPR012349">
    <property type="entry name" value="Split_barrel_FMN-bd"/>
</dbReference>
<evidence type="ECO:0000256" key="1">
    <source>
        <dbReference type="ARBA" id="ARBA00001917"/>
    </source>
</evidence>
<dbReference type="RefSeq" id="WP_083370871.1">
    <property type="nucleotide sequence ID" value="NZ_LT629770.1"/>
</dbReference>
<dbReference type="InterPro" id="IPR011576">
    <property type="entry name" value="Pyridox_Oxase_N"/>
</dbReference>
<dbReference type="InterPro" id="IPR000659">
    <property type="entry name" value="Pyridox_Oxase"/>
</dbReference>
<name>A0A1H1MKW9_9MICO</name>
<dbReference type="Pfam" id="PF01243">
    <property type="entry name" value="PNPOx_N"/>
    <property type="match status" value="1"/>
</dbReference>
<evidence type="ECO:0000256" key="3">
    <source>
        <dbReference type="ARBA" id="ARBA00022643"/>
    </source>
</evidence>
<dbReference type="Gene3D" id="2.30.110.10">
    <property type="entry name" value="Electron Transport, Fmn-binding Protein, Chain A"/>
    <property type="match status" value="2"/>
</dbReference>
<dbReference type="PANTHER" id="PTHR10851">
    <property type="entry name" value="PYRIDOXINE-5-PHOSPHATE OXIDASE"/>
    <property type="match status" value="1"/>
</dbReference>
<comment type="cofactor">
    <cofactor evidence="1">
        <name>FMN</name>
        <dbReference type="ChEBI" id="CHEBI:58210"/>
    </cofactor>
</comment>
<dbReference type="EMBL" id="LT629770">
    <property type="protein sequence ID" value="SDR87481.1"/>
    <property type="molecule type" value="Genomic_DNA"/>
</dbReference>
<evidence type="ECO:0000313" key="6">
    <source>
        <dbReference type="EMBL" id="SDR87481.1"/>
    </source>
</evidence>
<proteinExistence type="predicted"/>
<keyword evidence="4" id="KW-0560">Oxidoreductase</keyword>
<evidence type="ECO:0000259" key="5">
    <source>
        <dbReference type="Pfam" id="PF01243"/>
    </source>
</evidence>
<keyword evidence="3" id="KW-0288">FMN</keyword>
<evidence type="ECO:0000313" key="7">
    <source>
        <dbReference type="Proteomes" id="UP000182126"/>
    </source>
</evidence>
<dbReference type="SUPFAM" id="SSF50475">
    <property type="entry name" value="FMN-binding split barrel"/>
    <property type="match status" value="1"/>
</dbReference>